<feature type="compositionally biased region" description="Basic and acidic residues" evidence="1">
    <location>
        <begin position="85"/>
        <end position="99"/>
    </location>
</feature>
<proteinExistence type="predicted"/>
<keyword evidence="4" id="KW-1185">Reference proteome</keyword>
<evidence type="ECO:0000256" key="1">
    <source>
        <dbReference type="SAM" id="MobiDB-lite"/>
    </source>
</evidence>
<reference evidence="2" key="2">
    <citation type="submission" date="2019-06" db="EMBL/GenBank/DDBJ databases">
        <title>Genomics analysis of Aphanomyces spp. identifies a new class of oomycete effector associated with host adaptation.</title>
        <authorList>
            <person name="Gaulin E."/>
        </authorList>
    </citation>
    <scope>NUCLEOTIDE SEQUENCE</scope>
    <source>
        <strain evidence="2">CBS 578.67</strain>
    </source>
</reference>
<protein>
    <submittedName>
        <fullName evidence="3">Aste57867_18679 protein</fullName>
    </submittedName>
</protein>
<feature type="compositionally biased region" description="Basic residues" evidence="1">
    <location>
        <begin position="1"/>
        <end position="12"/>
    </location>
</feature>
<feature type="region of interest" description="Disordered" evidence="1">
    <location>
        <begin position="139"/>
        <end position="173"/>
    </location>
</feature>
<dbReference type="Proteomes" id="UP000332933">
    <property type="component" value="Unassembled WGS sequence"/>
</dbReference>
<accession>A0A485LBB9</accession>
<reference evidence="3 4" key="1">
    <citation type="submission" date="2019-03" db="EMBL/GenBank/DDBJ databases">
        <authorList>
            <person name="Gaulin E."/>
            <person name="Dumas B."/>
        </authorList>
    </citation>
    <scope>NUCLEOTIDE SEQUENCE [LARGE SCALE GENOMIC DNA]</scope>
    <source>
        <strain evidence="3">CBS 568.67</strain>
    </source>
</reference>
<sequence length="211" mass="22951">MGRLVRRPRGRVLRGGGSMPTHHEEGSENDVAHVSIERSKWDNATSFSTSSVDWVKLKRTGLDWLAYVTLTATSGHSLLFAKPKANREMGRASKKRPDTPSDDDDGIQVPPPPVPSTLHQANVRLSQSVHAAMLHEADDDDGAGVHTRGMTKKRKAAGNTPCADPDGHGMKRRPKCKACGQCVYCPHEADACAPYHKAPATGKTRKKTKTQ</sequence>
<dbReference type="EMBL" id="CAADRA010006425">
    <property type="protein sequence ID" value="VFT95414.1"/>
    <property type="molecule type" value="Genomic_DNA"/>
</dbReference>
<organism evidence="3 4">
    <name type="scientific">Aphanomyces stellatus</name>
    <dbReference type="NCBI Taxonomy" id="120398"/>
    <lineage>
        <taxon>Eukaryota</taxon>
        <taxon>Sar</taxon>
        <taxon>Stramenopiles</taxon>
        <taxon>Oomycota</taxon>
        <taxon>Saprolegniomycetes</taxon>
        <taxon>Saprolegniales</taxon>
        <taxon>Verrucalvaceae</taxon>
        <taxon>Aphanomyces</taxon>
    </lineage>
</organism>
<name>A0A485LBB9_9STRA</name>
<dbReference type="AlphaFoldDB" id="A0A485LBB9"/>
<feature type="region of interest" description="Disordered" evidence="1">
    <location>
        <begin position="1"/>
        <end position="30"/>
    </location>
</feature>
<evidence type="ECO:0000313" key="4">
    <source>
        <dbReference type="Proteomes" id="UP000332933"/>
    </source>
</evidence>
<dbReference type="EMBL" id="VJMH01006404">
    <property type="protein sequence ID" value="KAF0689909.1"/>
    <property type="molecule type" value="Genomic_DNA"/>
</dbReference>
<evidence type="ECO:0000313" key="2">
    <source>
        <dbReference type="EMBL" id="KAF0689909.1"/>
    </source>
</evidence>
<feature type="region of interest" description="Disordered" evidence="1">
    <location>
        <begin position="83"/>
        <end position="111"/>
    </location>
</feature>
<gene>
    <name evidence="3" type="primary">Aste57867_18679</name>
    <name evidence="2" type="ORF">As57867_018617</name>
    <name evidence="3" type="ORF">ASTE57867_18679</name>
</gene>
<evidence type="ECO:0000313" key="3">
    <source>
        <dbReference type="EMBL" id="VFT95414.1"/>
    </source>
</evidence>